<dbReference type="PANTHER" id="PTHR39200:SF1">
    <property type="entry name" value="AUTO-TRANSPORTER ADHESIN HEAD GIN DOMAIN-CONTAINING PROTEIN-RELATED"/>
    <property type="match status" value="1"/>
</dbReference>
<reference evidence="2 3" key="1">
    <citation type="submission" date="2019-11" db="EMBL/GenBank/DDBJ databases">
        <title>Pedobacter sp. HMF7647 Genome sequencing and assembly.</title>
        <authorList>
            <person name="Kang H."/>
            <person name="Kim H."/>
            <person name="Joh K."/>
        </authorList>
    </citation>
    <scope>NUCLEOTIDE SEQUENCE [LARGE SCALE GENOMIC DNA]</scope>
    <source>
        <strain evidence="2 3">HMF7647</strain>
    </source>
</reference>
<name>A0A7K1YEF3_9SPHI</name>
<protein>
    <submittedName>
        <fullName evidence="2">DUF2807 domain-containing protein</fullName>
    </submittedName>
</protein>
<sequence>MKKIIASFGWLMLLLPLISVAGNKSFLNSINGGFAETETRQVSNFKGVSSGGSFDVFITMGGQESLKLEGDKEDLAKIETVVEDGILKVRFQKKMNSSWFNTHEKVRVYITAKQLDEVSLSGSGNIKVDGTIKSTDFKTKLSGSGNISLAANASTFNAAISGSGGITVSGETKGSSISISGSGDFNGKGLHSQTTDIKISGSGNAKVNVDETLNAAVSGSGNIYYSGKAQVANVKKSGSGSISKM</sequence>
<evidence type="ECO:0000259" key="1">
    <source>
        <dbReference type="Pfam" id="PF10988"/>
    </source>
</evidence>
<comment type="caution">
    <text evidence="2">The sequence shown here is derived from an EMBL/GenBank/DDBJ whole genome shotgun (WGS) entry which is preliminary data.</text>
</comment>
<dbReference type="InterPro" id="IPR021255">
    <property type="entry name" value="DUF2807"/>
</dbReference>
<dbReference type="PANTHER" id="PTHR39200">
    <property type="entry name" value="HYPOTHETICAL EXPORTED PROTEIN"/>
    <property type="match status" value="1"/>
</dbReference>
<evidence type="ECO:0000313" key="3">
    <source>
        <dbReference type="Proteomes" id="UP000466586"/>
    </source>
</evidence>
<dbReference type="RefSeq" id="WP_160846140.1">
    <property type="nucleotide sequence ID" value="NZ_WVHT01000011.1"/>
</dbReference>
<proteinExistence type="predicted"/>
<organism evidence="2 3">
    <name type="scientific">Hufsiella arboris</name>
    <dbReference type="NCBI Taxonomy" id="2695275"/>
    <lineage>
        <taxon>Bacteria</taxon>
        <taxon>Pseudomonadati</taxon>
        <taxon>Bacteroidota</taxon>
        <taxon>Sphingobacteriia</taxon>
        <taxon>Sphingobacteriales</taxon>
        <taxon>Sphingobacteriaceae</taxon>
        <taxon>Hufsiella</taxon>
    </lineage>
</organism>
<dbReference type="Proteomes" id="UP000466586">
    <property type="component" value="Unassembled WGS sequence"/>
</dbReference>
<dbReference type="AlphaFoldDB" id="A0A7K1YEF3"/>
<gene>
    <name evidence="2" type="ORF">GS399_18480</name>
</gene>
<feature type="domain" description="Putative auto-transporter adhesin head GIN" evidence="1">
    <location>
        <begin position="44"/>
        <end position="229"/>
    </location>
</feature>
<dbReference type="Gene3D" id="2.160.20.120">
    <property type="match status" value="1"/>
</dbReference>
<dbReference type="Pfam" id="PF10988">
    <property type="entry name" value="DUF2807"/>
    <property type="match status" value="1"/>
</dbReference>
<accession>A0A7K1YEF3</accession>
<keyword evidence="3" id="KW-1185">Reference proteome</keyword>
<evidence type="ECO:0000313" key="2">
    <source>
        <dbReference type="EMBL" id="MXV52962.1"/>
    </source>
</evidence>
<dbReference type="EMBL" id="WVHT01000011">
    <property type="protein sequence ID" value="MXV52962.1"/>
    <property type="molecule type" value="Genomic_DNA"/>
</dbReference>